<protein>
    <submittedName>
        <fullName evidence="4">Efflux transporter outer membrane subunit</fullName>
    </submittedName>
</protein>
<keyword evidence="5" id="KW-1185">Reference proteome</keyword>
<dbReference type="InterPro" id="IPR010131">
    <property type="entry name" value="MdtP/NodT-like"/>
</dbReference>
<dbReference type="EMBL" id="JADDOJ010000023">
    <property type="protein sequence ID" value="MBE7940453.1"/>
    <property type="molecule type" value="Genomic_DNA"/>
</dbReference>
<keyword evidence="3" id="KW-0175">Coiled coil</keyword>
<dbReference type="Gene3D" id="2.20.200.10">
    <property type="entry name" value="Outer membrane efflux proteins (OEP)"/>
    <property type="match status" value="1"/>
</dbReference>
<sequence>MKNLHRFRRAALPLRPARLAGLAGLVLALAGCAVAPAYQRPVVDTPVAFKEGAGTWVPAAPADALDRGPWWAAFQDEELSGLMARVEVSNNNVAAAVARYRQARALVAQQRAALFPTVNLTAGADRSGNRAASGAAGAGGTGSGAFAGVGANPRDSFQFGIGASWEPDLWGRLAGGVDAARAGEQASAADLAAARLSAQGELAVDWFNLRQLDVARALQARTITGYERSLRITQNRYQAGIAARTDVLQAQTQLANAQADLLGYERQRAVLEHAIAVLVGQAPAGFSLPQRAEWQAVVPQLPEVLPSTLLQRRPDIAAAERRVAQANAQVGVALAGWFPQLGLSANAGLGAAAAGELFRASSLTWALGLSLAQNLFNGGATTAQVESARAGVELAAAQYRQTVLSAFQAVEDQLVASRVLAQQRTLREQAAQAATLAEQQVLNRYEAGQVGFTEVVTAQATAASARQALAQATADREVAAVSLIQALGGGWQAP</sequence>
<dbReference type="PANTHER" id="PTHR30203">
    <property type="entry name" value="OUTER MEMBRANE CATION EFFLUX PROTEIN"/>
    <property type="match status" value="1"/>
</dbReference>
<dbReference type="SUPFAM" id="SSF56954">
    <property type="entry name" value="Outer membrane efflux proteins (OEP)"/>
    <property type="match status" value="1"/>
</dbReference>
<name>A0ABR9SDL6_9BURK</name>
<keyword evidence="2" id="KW-0449">Lipoprotein</keyword>
<evidence type="ECO:0000256" key="3">
    <source>
        <dbReference type="SAM" id="Coils"/>
    </source>
</evidence>
<comment type="similarity">
    <text evidence="1 2">Belongs to the outer membrane factor (OMF) (TC 1.B.17) family.</text>
</comment>
<gene>
    <name evidence="4" type="ORF">IM725_07710</name>
</gene>
<dbReference type="InterPro" id="IPR003423">
    <property type="entry name" value="OMP_efflux"/>
</dbReference>
<dbReference type="Pfam" id="PF02321">
    <property type="entry name" value="OEP"/>
    <property type="match status" value="2"/>
</dbReference>
<evidence type="ECO:0000313" key="4">
    <source>
        <dbReference type="EMBL" id="MBE7940453.1"/>
    </source>
</evidence>
<dbReference type="PANTHER" id="PTHR30203:SF33">
    <property type="entry name" value="BLR4455 PROTEIN"/>
    <property type="match status" value="1"/>
</dbReference>
<reference evidence="4 5" key="1">
    <citation type="submission" date="2020-10" db="EMBL/GenBank/DDBJ databases">
        <title>Draft genome of Ramlibacter aquaticus LMG 30558.</title>
        <authorList>
            <person name="Props R."/>
        </authorList>
    </citation>
    <scope>NUCLEOTIDE SEQUENCE [LARGE SCALE GENOMIC DNA]</scope>
    <source>
        <strain evidence="4 5">LMG 30558</strain>
    </source>
</reference>
<comment type="caution">
    <text evidence="4">The sequence shown here is derived from an EMBL/GenBank/DDBJ whole genome shotgun (WGS) entry which is preliminary data.</text>
</comment>
<evidence type="ECO:0000256" key="2">
    <source>
        <dbReference type="RuleBase" id="RU362097"/>
    </source>
</evidence>
<dbReference type="RefSeq" id="WP_193779997.1">
    <property type="nucleotide sequence ID" value="NZ_JADDOJ010000023.1"/>
</dbReference>
<organism evidence="4 5">
    <name type="scientific">Ramlibacter aquaticus</name>
    <dbReference type="NCBI Taxonomy" id="2780094"/>
    <lineage>
        <taxon>Bacteria</taxon>
        <taxon>Pseudomonadati</taxon>
        <taxon>Pseudomonadota</taxon>
        <taxon>Betaproteobacteria</taxon>
        <taxon>Burkholderiales</taxon>
        <taxon>Comamonadaceae</taxon>
        <taxon>Ramlibacter</taxon>
    </lineage>
</organism>
<keyword evidence="2" id="KW-0472">Membrane</keyword>
<evidence type="ECO:0000256" key="1">
    <source>
        <dbReference type="ARBA" id="ARBA00007613"/>
    </source>
</evidence>
<keyword evidence="2" id="KW-0564">Palmitate</keyword>
<keyword evidence="2" id="KW-1134">Transmembrane beta strand</keyword>
<evidence type="ECO:0000313" key="5">
    <source>
        <dbReference type="Proteomes" id="UP000715965"/>
    </source>
</evidence>
<dbReference type="Gene3D" id="1.20.1600.10">
    <property type="entry name" value="Outer membrane efflux proteins (OEP)"/>
    <property type="match status" value="1"/>
</dbReference>
<dbReference type="Proteomes" id="UP000715965">
    <property type="component" value="Unassembled WGS sequence"/>
</dbReference>
<comment type="subcellular location">
    <subcellularLocation>
        <location evidence="2">Cell membrane</location>
        <topology evidence="2">Lipid-anchor</topology>
    </subcellularLocation>
</comment>
<dbReference type="NCBIfam" id="TIGR01845">
    <property type="entry name" value="outer_NodT"/>
    <property type="match status" value="1"/>
</dbReference>
<dbReference type="PROSITE" id="PS51257">
    <property type="entry name" value="PROKAR_LIPOPROTEIN"/>
    <property type="match status" value="1"/>
</dbReference>
<accession>A0ABR9SDL6</accession>
<feature type="coiled-coil region" evidence="3">
    <location>
        <begin position="247"/>
        <end position="274"/>
    </location>
</feature>
<keyword evidence="2" id="KW-0812">Transmembrane</keyword>
<proteinExistence type="inferred from homology"/>